<dbReference type="Proteomes" id="UP001171299">
    <property type="component" value="Unassembled WGS sequence"/>
</dbReference>
<name>A0ABT8XVE8_9GAMM</name>
<proteinExistence type="predicted"/>
<accession>A0ABT8XVE8</accession>
<sequence>MEALREYLLHNIYIVANDMIDGFGKNNINREAGLCFFSEEL</sequence>
<reference evidence="1" key="1">
    <citation type="submission" date="2023-07" db="EMBL/GenBank/DDBJ databases">
        <title>The extreme plant-growth-promoting properties of Pantoea phytobeneficialis PF55 revealed by functional and genomic analysis.</title>
        <authorList>
            <person name="Nascimento F.X."/>
            <person name="Marcio R.J."/>
        </authorList>
    </citation>
    <scope>NUCLEOTIDE SEQUENCE</scope>
    <source>
        <strain evidence="1">PF55</strain>
    </source>
</reference>
<protein>
    <submittedName>
        <fullName evidence="1">Uncharacterized protein</fullName>
    </submittedName>
</protein>
<evidence type="ECO:0000313" key="2">
    <source>
        <dbReference type="Proteomes" id="UP001171299"/>
    </source>
</evidence>
<gene>
    <name evidence="1" type="ORF">Q3404_12515</name>
</gene>
<evidence type="ECO:0000313" key="1">
    <source>
        <dbReference type="EMBL" id="MDO6407401.1"/>
    </source>
</evidence>
<comment type="caution">
    <text evidence="1">The sequence shown here is derived from an EMBL/GenBank/DDBJ whole genome shotgun (WGS) entry which is preliminary data.</text>
</comment>
<organism evidence="1 2">
    <name type="scientific">Pantoea phytobeneficialis</name>
    <dbReference type="NCBI Taxonomy" id="2052056"/>
    <lineage>
        <taxon>Bacteria</taxon>
        <taxon>Pseudomonadati</taxon>
        <taxon>Pseudomonadota</taxon>
        <taxon>Gammaproteobacteria</taxon>
        <taxon>Enterobacterales</taxon>
        <taxon>Erwiniaceae</taxon>
        <taxon>Pantoea</taxon>
    </lineage>
</organism>
<dbReference type="RefSeq" id="WP_256402075.1">
    <property type="nucleotide sequence ID" value="NZ_CP024638.1"/>
</dbReference>
<dbReference type="EMBL" id="JAUOOM010000011">
    <property type="protein sequence ID" value="MDO6407401.1"/>
    <property type="molecule type" value="Genomic_DNA"/>
</dbReference>
<keyword evidence="2" id="KW-1185">Reference proteome</keyword>